<sequence length="133" mass="14647">MRMNFRKSFYVSGIFILVTVLSFLSGCGLNNQTTLSNAAGVKYQLQKSDKGWGLGTLSLNGKPIESPFNDGVLFLRKNDGSVYRPVPANEAKRIDDLTAELTGKTEVDGVVLTFKLKVTLDNNKTVVYLPPSW</sequence>
<name>A0A5J4PP43_9ZZZZ</name>
<gene>
    <name evidence="1" type="ORF">EZS27_038063</name>
</gene>
<proteinExistence type="predicted"/>
<comment type="caution">
    <text evidence="1">The sequence shown here is derived from an EMBL/GenBank/DDBJ whole genome shotgun (WGS) entry which is preliminary data.</text>
</comment>
<dbReference type="AlphaFoldDB" id="A0A5J4PP43"/>
<evidence type="ECO:0000313" key="1">
    <source>
        <dbReference type="EMBL" id="KAA6310671.1"/>
    </source>
</evidence>
<dbReference type="PROSITE" id="PS51257">
    <property type="entry name" value="PROKAR_LIPOPROTEIN"/>
    <property type="match status" value="1"/>
</dbReference>
<dbReference type="EMBL" id="SNRY01007308">
    <property type="protein sequence ID" value="KAA6310671.1"/>
    <property type="molecule type" value="Genomic_DNA"/>
</dbReference>
<accession>A0A5J4PP43</accession>
<protein>
    <submittedName>
        <fullName evidence="1">Uncharacterized protein</fullName>
    </submittedName>
</protein>
<reference evidence="1" key="1">
    <citation type="submission" date="2019-03" db="EMBL/GenBank/DDBJ databases">
        <title>Single cell metagenomics reveals metabolic interactions within the superorganism composed of flagellate Streblomastix strix and complex community of Bacteroidetes bacteria on its surface.</title>
        <authorList>
            <person name="Treitli S.C."/>
            <person name="Kolisko M."/>
            <person name="Husnik F."/>
            <person name="Keeling P."/>
            <person name="Hampl V."/>
        </authorList>
    </citation>
    <scope>NUCLEOTIDE SEQUENCE</scope>
    <source>
        <strain evidence="1">STM</strain>
    </source>
</reference>
<organism evidence="1">
    <name type="scientific">termite gut metagenome</name>
    <dbReference type="NCBI Taxonomy" id="433724"/>
    <lineage>
        <taxon>unclassified sequences</taxon>
        <taxon>metagenomes</taxon>
        <taxon>organismal metagenomes</taxon>
    </lineage>
</organism>
<feature type="non-terminal residue" evidence="1">
    <location>
        <position position="133"/>
    </location>
</feature>